<sequence length="488" mass="54440">MESVLALAEVAKDVERTFISLLQEGESYDSVFVVGDVVVIHPHYAGDLEEPDSARIKMTLREPETGKHFAVLIFGQASYSVSCNVNVNSRLALSGFRTEPNRGLDASLLLVLGRTSHYRIWEVAERSVFACNGSTETFASVRRRRDFYAVVRGSNSVDKKTKAVTIDIAVPSVTSLACRIKNFHAKMTVFPAEPGDVLRVRGASFLLYSKAPTVVATCANVAVFKRSSLAAGKDIEAFSPDSNVKLDIQDEEEIDAVLKLSTWDELRHRELCKKEKTVYHPKRRIDLWEPRPPHRLSSIAVLHTVDVFCAVVAVHRVTNPRSHVCLTVCDGTVPAFVSPSQPSTPPAGSQLIRRDDEAYMLFGSKLVSVSVLSHTWSRVAAALPLAAHVRLNGLTVRRDKRENRYWIVLDSRTSKQGLYELSRPCSELTQCIEGLKDDSRRRMDVIKQAKAFSENKDRAALLDNVLKKQQDQLSDISHFACESEDELF</sequence>
<protein>
    <submittedName>
        <fullName evidence="1">Uncharacterized protein</fullName>
    </submittedName>
</protein>
<proteinExistence type="predicted"/>
<accession>A0A9D4SZW8</accession>
<keyword evidence="2" id="KW-1185">Reference proteome</keyword>
<reference evidence="1" key="1">
    <citation type="journal article" date="2020" name="Cell">
        <title>Large-Scale Comparative Analyses of Tick Genomes Elucidate Their Genetic Diversity and Vector Capacities.</title>
        <authorList>
            <consortium name="Tick Genome and Microbiome Consortium (TIGMIC)"/>
            <person name="Jia N."/>
            <person name="Wang J."/>
            <person name="Shi W."/>
            <person name="Du L."/>
            <person name="Sun Y."/>
            <person name="Zhan W."/>
            <person name="Jiang J.F."/>
            <person name="Wang Q."/>
            <person name="Zhang B."/>
            <person name="Ji P."/>
            <person name="Bell-Sakyi L."/>
            <person name="Cui X.M."/>
            <person name="Yuan T.T."/>
            <person name="Jiang B.G."/>
            <person name="Yang W.F."/>
            <person name="Lam T.T."/>
            <person name="Chang Q.C."/>
            <person name="Ding S.J."/>
            <person name="Wang X.J."/>
            <person name="Zhu J.G."/>
            <person name="Ruan X.D."/>
            <person name="Zhao L."/>
            <person name="Wei J.T."/>
            <person name="Ye R.Z."/>
            <person name="Que T.C."/>
            <person name="Du C.H."/>
            <person name="Zhou Y.H."/>
            <person name="Cheng J.X."/>
            <person name="Dai P.F."/>
            <person name="Guo W.B."/>
            <person name="Han X.H."/>
            <person name="Huang E.J."/>
            <person name="Li L.F."/>
            <person name="Wei W."/>
            <person name="Gao Y.C."/>
            <person name="Liu J.Z."/>
            <person name="Shao H.Z."/>
            <person name="Wang X."/>
            <person name="Wang C.C."/>
            <person name="Yang T.C."/>
            <person name="Huo Q.B."/>
            <person name="Li W."/>
            <person name="Chen H.Y."/>
            <person name="Chen S.E."/>
            <person name="Zhou L.G."/>
            <person name="Ni X.B."/>
            <person name="Tian J.H."/>
            <person name="Sheng Y."/>
            <person name="Liu T."/>
            <person name="Pan Y.S."/>
            <person name="Xia L.Y."/>
            <person name="Li J."/>
            <person name="Zhao F."/>
            <person name="Cao W.C."/>
        </authorList>
    </citation>
    <scope>NUCLEOTIDE SEQUENCE</scope>
    <source>
        <strain evidence="1">Rsan-2018</strain>
    </source>
</reference>
<dbReference type="Proteomes" id="UP000821837">
    <property type="component" value="Chromosome 3"/>
</dbReference>
<comment type="caution">
    <text evidence="1">The sequence shown here is derived from an EMBL/GenBank/DDBJ whole genome shotgun (WGS) entry which is preliminary data.</text>
</comment>
<reference evidence="1" key="2">
    <citation type="submission" date="2021-09" db="EMBL/GenBank/DDBJ databases">
        <authorList>
            <person name="Jia N."/>
            <person name="Wang J."/>
            <person name="Shi W."/>
            <person name="Du L."/>
            <person name="Sun Y."/>
            <person name="Zhan W."/>
            <person name="Jiang J."/>
            <person name="Wang Q."/>
            <person name="Zhang B."/>
            <person name="Ji P."/>
            <person name="Sakyi L.B."/>
            <person name="Cui X."/>
            <person name="Yuan T."/>
            <person name="Jiang B."/>
            <person name="Yang W."/>
            <person name="Lam T.T.-Y."/>
            <person name="Chang Q."/>
            <person name="Ding S."/>
            <person name="Wang X."/>
            <person name="Zhu J."/>
            <person name="Ruan X."/>
            <person name="Zhao L."/>
            <person name="Wei J."/>
            <person name="Que T."/>
            <person name="Du C."/>
            <person name="Cheng J."/>
            <person name="Dai P."/>
            <person name="Han X."/>
            <person name="Huang E."/>
            <person name="Gao Y."/>
            <person name="Liu J."/>
            <person name="Shao H."/>
            <person name="Ye R."/>
            <person name="Li L."/>
            <person name="Wei W."/>
            <person name="Wang X."/>
            <person name="Wang C."/>
            <person name="Huo Q."/>
            <person name="Li W."/>
            <person name="Guo W."/>
            <person name="Chen H."/>
            <person name="Chen S."/>
            <person name="Zhou L."/>
            <person name="Zhou L."/>
            <person name="Ni X."/>
            <person name="Tian J."/>
            <person name="Zhou Y."/>
            <person name="Sheng Y."/>
            <person name="Liu T."/>
            <person name="Pan Y."/>
            <person name="Xia L."/>
            <person name="Li J."/>
            <person name="Zhao F."/>
            <person name="Cao W."/>
        </authorList>
    </citation>
    <scope>NUCLEOTIDE SEQUENCE</scope>
    <source>
        <strain evidence="1">Rsan-2018</strain>
        <tissue evidence="1">Larvae</tissue>
    </source>
</reference>
<dbReference type="AlphaFoldDB" id="A0A9D4SZW8"/>
<evidence type="ECO:0000313" key="2">
    <source>
        <dbReference type="Proteomes" id="UP000821837"/>
    </source>
</evidence>
<evidence type="ECO:0000313" key="1">
    <source>
        <dbReference type="EMBL" id="KAH7962759.1"/>
    </source>
</evidence>
<dbReference type="EMBL" id="JABSTV010001249">
    <property type="protein sequence ID" value="KAH7962759.1"/>
    <property type="molecule type" value="Genomic_DNA"/>
</dbReference>
<gene>
    <name evidence="1" type="ORF">HPB52_017820</name>
</gene>
<organism evidence="1 2">
    <name type="scientific">Rhipicephalus sanguineus</name>
    <name type="common">Brown dog tick</name>
    <name type="synonym">Ixodes sanguineus</name>
    <dbReference type="NCBI Taxonomy" id="34632"/>
    <lineage>
        <taxon>Eukaryota</taxon>
        <taxon>Metazoa</taxon>
        <taxon>Ecdysozoa</taxon>
        <taxon>Arthropoda</taxon>
        <taxon>Chelicerata</taxon>
        <taxon>Arachnida</taxon>
        <taxon>Acari</taxon>
        <taxon>Parasitiformes</taxon>
        <taxon>Ixodida</taxon>
        <taxon>Ixodoidea</taxon>
        <taxon>Ixodidae</taxon>
        <taxon>Rhipicephalinae</taxon>
        <taxon>Rhipicephalus</taxon>
        <taxon>Rhipicephalus</taxon>
    </lineage>
</organism>
<name>A0A9D4SZW8_RHISA</name>